<dbReference type="EMBL" id="PDUD01000025">
    <property type="protein sequence ID" value="PHN04485.1"/>
    <property type="molecule type" value="Genomic_DNA"/>
</dbReference>
<dbReference type="RefSeq" id="WP_099152059.1">
    <property type="nucleotide sequence ID" value="NZ_PDUD01000025.1"/>
</dbReference>
<dbReference type="Proteomes" id="UP000223913">
    <property type="component" value="Unassembled WGS sequence"/>
</dbReference>
<keyword evidence="1" id="KW-1133">Transmembrane helix</keyword>
<keyword evidence="1" id="KW-0472">Membrane</keyword>
<evidence type="ECO:0000313" key="3">
    <source>
        <dbReference type="Proteomes" id="UP000223913"/>
    </source>
</evidence>
<organism evidence="2 3">
    <name type="scientific">Flavilitoribacter nigricans (strain ATCC 23147 / DSM 23189 / NBRC 102662 / NCIMB 1420 / SS-2)</name>
    <name type="common">Lewinella nigricans</name>
    <dbReference type="NCBI Taxonomy" id="1122177"/>
    <lineage>
        <taxon>Bacteria</taxon>
        <taxon>Pseudomonadati</taxon>
        <taxon>Bacteroidota</taxon>
        <taxon>Saprospiria</taxon>
        <taxon>Saprospirales</taxon>
        <taxon>Lewinellaceae</taxon>
        <taxon>Flavilitoribacter</taxon>
    </lineage>
</organism>
<reference evidence="2 3" key="1">
    <citation type="submission" date="2017-10" db="EMBL/GenBank/DDBJ databases">
        <title>The draft genome sequence of Lewinella nigricans NBRC 102662.</title>
        <authorList>
            <person name="Wang K."/>
        </authorList>
    </citation>
    <scope>NUCLEOTIDE SEQUENCE [LARGE SCALE GENOMIC DNA]</scope>
    <source>
        <strain evidence="2 3">NBRC 102662</strain>
    </source>
</reference>
<dbReference type="AlphaFoldDB" id="A0A2D0N7M0"/>
<sequence>MSSKSLNPSAPNKLLWLIAIVLGVLGLIGMLTPIEGISTYANTMILVAFLLLAIGTSFRGV</sequence>
<proteinExistence type="predicted"/>
<feature type="transmembrane region" description="Helical" evidence="1">
    <location>
        <begin position="14"/>
        <end position="34"/>
    </location>
</feature>
<evidence type="ECO:0000313" key="2">
    <source>
        <dbReference type="EMBL" id="PHN04485.1"/>
    </source>
</evidence>
<accession>A0A2D0N7M0</accession>
<keyword evidence="3" id="KW-1185">Reference proteome</keyword>
<keyword evidence="1" id="KW-0812">Transmembrane</keyword>
<feature type="transmembrane region" description="Helical" evidence="1">
    <location>
        <begin position="40"/>
        <end position="58"/>
    </location>
</feature>
<evidence type="ECO:0000256" key="1">
    <source>
        <dbReference type="SAM" id="Phobius"/>
    </source>
</evidence>
<name>A0A2D0N7M0_FLAN2</name>
<gene>
    <name evidence="2" type="ORF">CRP01_20975</name>
</gene>
<comment type="caution">
    <text evidence="2">The sequence shown here is derived from an EMBL/GenBank/DDBJ whole genome shotgun (WGS) entry which is preliminary data.</text>
</comment>
<protein>
    <submittedName>
        <fullName evidence="2">Uncharacterized protein</fullName>
    </submittedName>
</protein>